<comment type="caution">
    <text evidence="2">The sequence shown here is derived from an EMBL/GenBank/DDBJ whole genome shotgun (WGS) entry which is preliminary data.</text>
</comment>
<evidence type="ECO:0000256" key="1">
    <source>
        <dbReference type="SAM" id="MobiDB-lite"/>
    </source>
</evidence>
<keyword evidence="3" id="KW-1185">Reference proteome</keyword>
<feature type="region of interest" description="Disordered" evidence="1">
    <location>
        <begin position="172"/>
        <end position="216"/>
    </location>
</feature>
<dbReference type="RefSeq" id="WP_069095180.1">
    <property type="nucleotide sequence ID" value="NZ_MASI01000004.1"/>
</dbReference>
<gene>
    <name evidence="2" type="ORF">A7A08_01916</name>
</gene>
<sequence length="216" mass="22680">MIGDIADLELCDGLASARFTIDLTAPTRNVDVAARLEQVDVSPCLQLLSMQLPVQGRANLKGEFKTSGQSWSDFLAQVSGNVLIDANNGSLPVDVGSLMSEDVPIETVGWASSPVTSFGSLNTSCRVAAAQIWCQRFSMETPQGPVSGSGKIDIASSSLDWELMLPTVLTSRDAPAPAPGLRKVTLRGPADAPIISRDTGVPQPDLPAAPQPITPN</sequence>
<feature type="compositionally biased region" description="Pro residues" evidence="1">
    <location>
        <begin position="204"/>
        <end position="216"/>
    </location>
</feature>
<proteinExistence type="predicted"/>
<dbReference type="AlphaFoldDB" id="A0A1E2RYE2"/>
<accession>A0A1E2RYE2</accession>
<organism evidence="2 3">
    <name type="scientific">Methyloligella halotolerans</name>
    <dbReference type="NCBI Taxonomy" id="1177755"/>
    <lineage>
        <taxon>Bacteria</taxon>
        <taxon>Pseudomonadati</taxon>
        <taxon>Pseudomonadota</taxon>
        <taxon>Alphaproteobacteria</taxon>
        <taxon>Hyphomicrobiales</taxon>
        <taxon>Hyphomicrobiaceae</taxon>
        <taxon>Methyloligella</taxon>
    </lineage>
</organism>
<dbReference type="STRING" id="1177755.A7A08_01916"/>
<reference evidence="2 3" key="1">
    <citation type="submission" date="2016-07" db="EMBL/GenBank/DDBJ databases">
        <title>Draft genome sequence of Methyloligella halotolerans C2T (VKM B-2706T=CCUG 61687T=DSM 25045T), a halotolerant polyhydroxybutyrate accumulating methylotroph.</title>
        <authorList>
            <person name="Vasilenko O.V."/>
            <person name="Doronina N.V."/>
            <person name="Poroshina M.N."/>
            <person name="Tarlachkov S.V."/>
            <person name="Trotsenko Y.A."/>
        </authorList>
    </citation>
    <scope>NUCLEOTIDE SEQUENCE [LARGE SCALE GENOMIC DNA]</scope>
    <source>
        <strain evidence="2 3">VKM B-2706</strain>
    </source>
</reference>
<evidence type="ECO:0000313" key="3">
    <source>
        <dbReference type="Proteomes" id="UP000095087"/>
    </source>
</evidence>
<dbReference type="Proteomes" id="UP000095087">
    <property type="component" value="Unassembled WGS sequence"/>
</dbReference>
<name>A0A1E2RYE2_9HYPH</name>
<dbReference type="EMBL" id="MASI01000004">
    <property type="protein sequence ID" value="ODA67170.1"/>
    <property type="molecule type" value="Genomic_DNA"/>
</dbReference>
<evidence type="ECO:0000313" key="2">
    <source>
        <dbReference type="EMBL" id="ODA67170.1"/>
    </source>
</evidence>
<protein>
    <submittedName>
        <fullName evidence="2">Putative assembly protein</fullName>
    </submittedName>
</protein>